<organism evidence="2 3">
    <name type="scientific">Rhynchospora tenuis</name>
    <dbReference type="NCBI Taxonomy" id="198213"/>
    <lineage>
        <taxon>Eukaryota</taxon>
        <taxon>Viridiplantae</taxon>
        <taxon>Streptophyta</taxon>
        <taxon>Embryophyta</taxon>
        <taxon>Tracheophyta</taxon>
        <taxon>Spermatophyta</taxon>
        <taxon>Magnoliopsida</taxon>
        <taxon>Liliopsida</taxon>
        <taxon>Poales</taxon>
        <taxon>Cyperaceae</taxon>
        <taxon>Cyperoideae</taxon>
        <taxon>Rhynchosporeae</taxon>
        <taxon>Rhynchospora</taxon>
    </lineage>
</organism>
<feature type="compositionally biased region" description="Basic and acidic residues" evidence="1">
    <location>
        <begin position="65"/>
        <end position="80"/>
    </location>
</feature>
<feature type="compositionally biased region" description="Low complexity" evidence="1">
    <location>
        <begin position="235"/>
        <end position="265"/>
    </location>
</feature>
<keyword evidence="3" id="KW-1185">Reference proteome</keyword>
<feature type="compositionally biased region" description="Basic residues" evidence="1">
    <location>
        <begin position="84"/>
        <end position="96"/>
    </location>
</feature>
<feature type="region of interest" description="Disordered" evidence="1">
    <location>
        <begin position="1"/>
        <end position="96"/>
    </location>
</feature>
<dbReference type="Proteomes" id="UP001210211">
    <property type="component" value="Unassembled WGS sequence"/>
</dbReference>
<gene>
    <name evidence="2" type="ORF">LUZ61_001767</name>
</gene>
<comment type="caution">
    <text evidence="2">The sequence shown here is derived from an EMBL/GenBank/DDBJ whole genome shotgun (WGS) entry which is preliminary data.</text>
</comment>
<dbReference type="EMBL" id="JAMRDG010000001">
    <property type="protein sequence ID" value="KAJ3698062.1"/>
    <property type="molecule type" value="Genomic_DNA"/>
</dbReference>
<reference evidence="2 3" key="1">
    <citation type="journal article" date="2022" name="Cell">
        <title>Repeat-based holocentromeres influence genome architecture and karyotype evolution.</title>
        <authorList>
            <person name="Hofstatter P.G."/>
            <person name="Thangavel G."/>
            <person name="Lux T."/>
            <person name="Neumann P."/>
            <person name="Vondrak T."/>
            <person name="Novak P."/>
            <person name="Zhang M."/>
            <person name="Costa L."/>
            <person name="Castellani M."/>
            <person name="Scott A."/>
            <person name="Toegelov H."/>
            <person name="Fuchs J."/>
            <person name="Mata-Sucre Y."/>
            <person name="Dias Y."/>
            <person name="Vanzela A.L.L."/>
            <person name="Huettel B."/>
            <person name="Almeida C.C.S."/>
            <person name="Simkova H."/>
            <person name="Souza G."/>
            <person name="Pedrosa-Harand A."/>
            <person name="Macas J."/>
            <person name="Mayer K.F.X."/>
            <person name="Houben A."/>
            <person name="Marques A."/>
        </authorList>
    </citation>
    <scope>NUCLEOTIDE SEQUENCE [LARGE SCALE GENOMIC DNA]</scope>
    <source>
        <strain evidence="2">RhyTen1mFocal</strain>
    </source>
</reference>
<sequence length="403" mass="45536">MRNRSSSKGMGEKEEQPHLSGAYIRSLVKQLSNSSRAKGGDGSSMGSPNTENGENPKDNNINTGDKTKKSTQDRASEDQNKAPAPHKKQVRRRLHTTRPYQERLLNMAEARREIVTALKIHRAAMKQAKEKQQQQHQQQMQLQQQQMQLPTLTPPSIPLFEPYHDYPLNYGNISNYLYNTNSSPFAYPSFSWPWSQPTIAPITPILDNLNLDLPLPSQPLGLNLNFQGFNGINTSFSNNQNNKPPSQPSPTTSSNSHSCSSPTPQNFETPQLHQDRNSVSLHPVMDEEEMAEIYSIGEKHDIEWNDTVNLVTSAWWSKFLKSLEGAEEESTRDGVESKGSNYVHDEASNAPTFFDDTLAQELNMTNAFEEQLFDYYPADHMEDADLPQLDIGELEGWDGEWLS</sequence>
<protein>
    <submittedName>
        <fullName evidence="2">Uncharacterized protein</fullName>
    </submittedName>
</protein>
<accession>A0AAD5ZHJ9</accession>
<proteinExistence type="predicted"/>
<feature type="region of interest" description="Disordered" evidence="1">
    <location>
        <begin position="234"/>
        <end position="274"/>
    </location>
</feature>
<evidence type="ECO:0000313" key="2">
    <source>
        <dbReference type="EMBL" id="KAJ3698062.1"/>
    </source>
</evidence>
<dbReference type="PANTHER" id="PTHR37256:SF1">
    <property type="entry name" value="MYB-LIKE PROTEIN A"/>
    <property type="match status" value="1"/>
</dbReference>
<evidence type="ECO:0000313" key="3">
    <source>
        <dbReference type="Proteomes" id="UP001210211"/>
    </source>
</evidence>
<dbReference type="AlphaFoldDB" id="A0AAD5ZHJ9"/>
<feature type="compositionally biased region" description="Polar residues" evidence="1">
    <location>
        <begin position="44"/>
        <end position="64"/>
    </location>
</feature>
<dbReference type="PANTHER" id="PTHR37256">
    <property type="entry name" value="E1A-BINDING PROTEIN P400-LIKE"/>
    <property type="match status" value="1"/>
</dbReference>
<feature type="region of interest" description="Disordered" evidence="1">
    <location>
        <begin position="326"/>
        <end position="348"/>
    </location>
</feature>
<name>A0AAD5ZHJ9_9POAL</name>
<evidence type="ECO:0000256" key="1">
    <source>
        <dbReference type="SAM" id="MobiDB-lite"/>
    </source>
</evidence>